<reference evidence="2" key="1">
    <citation type="journal article" date="2019" name="Sci. Rep.">
        <title>Draft genome of Tanacetum cinerariifolium, the natural source of mosquito coil.</title>
        <authorList>
            <person name="Yamashiro T."/>
            <person name="Shiraishi A."/>
            <person name="Satake H."/>
            <person name="Nakayama K."/>
        </authorList>
    </citation>
    <scope>NUCLEOTIDE SEQUENCE</scope>
</reference>
<dbReference type="InterPro" id="IPR036397">
    <property type="entry name" value="RNaseH_sf"/>
</dbReference>
<protein>
    <recommendedName>
        <fullName evidence="1">Reverse transcriptase zinc-binding domain-containing protein</fullName>
    </recommendedName>
</protein>
<name>A0A6L2NWV7_TANCI</name>
<evidence type="ECO:0000259" key="1">
    <source>
        <dbReference type="Pfam" id="PF13966"/>
    </source>
</evidence>
<accession>A0A6L2NWV7</accession>
<proteinExistence type="predicted"/>
<sequence length="565" mass="65686">MQVKLLMSISDHPQIDWQAWVVDMCLECYLRGMTEERPKECVKWLSLAELWYNSNFHTSIQTTSFEAVYGQSPPIHVSYLGGLGTPHLTQVLDLPSYNKEGILELEPIALLDKKMVKKKNVAVVYGLVQWANETEEGATWEPMEELYEKFPTFDAHFLMTRMFSRRKKIVGNNAWLMMGDMNVTLSLNEHSAGSSCMSSDMNDFKDCINYIEMKDIASSGLFFTWTKNLSKDKTESSTRALKKLDRIMRNEEFIDKDLKILTWKDGNIFDKVNCLKMQLKDVQLRIDKDPYDKDLRNEERKCLSEYVEAIKDKNKLLYQKGKIKWLSVGDRNNAYFHRVLKSKNHKNRINSIRDGKGNLYQGKDVADQFMNHFQAFLRNTRTVNDCDYIIPLIKKKLNADTANFMVRDVCDEETKATLFNIESNKAPGPNGFTHLFFKKAWSIVGEDVCSAIRNDVRKFIVINVGNDETTSVIYDNWCEAGILQSFITHRDLYNARRNANMVVKDIVENGICVWPEEWIYNNVGSNDGIVKWHKLVWFSQNIPKHSFILWMAIQNKLVTQDKIRK</sequence>
<gene>
    <name evidence="2" type="ORF">Tci_061042</name>
</gene>
<feature type="domain" description="Reverse transcriptase zinc-binding" evidence="1">
    <location>
        <begin position="520"/>
        <end position="565"/>
    </location>
</feature>
<dbReference type="GO" id="GO:0003676">
    <property type="term" value="F:nucleic acid binding"/>
    <property type="evidence" value="ECO:0007669"/>
    <property type="project" value="InterPro"/>
</dbReference>
<dbReference type="AlphaFoldDB" id="A0A6L2NWV7"/>
<organism evidence="2">
    <name type="scientific">Tanacetum cinerariifolium</name>
    <name type="common">Dalmatian daisy</name>
    <name type="synonym">Chrysanthemum cinerariifolium</name>
    <dbReference type="NCBI Taxonomy" id="118510"/>
    <lineage>
        <taxon>Eukaryota</taxon>
        <taxon>Viridiplantae</taxon>
        <taxon>Streptophyta</taxon>
        <taxon>Embryophyta</taxon>
        <taxon>Tracheophyta</taxon>
        <taxon>Spermatophyta</taxon>
        <taxon>Magnoliopsida</taxon>
        <taxon>eudicotyledons</taxon>
        <taxon>Gunneridae</taxon>
        <taxon>Pentapetalae</taxon>
        <taxon>asterids</taxon>
        <taxon>campanulids</taxon>
        <taxon>Asterales</taxon>
        <taxon>Asteraceae</taxon>
        <taxon>Asteroideae</taxon>
        <taxon>Anthemideae</taxon>
        <taxon>Anthemidinae</taxon>
        <taxon>Tanacetum</taxon>
    </lineage>
</organism>
<dbReference type="InterPro" id="IPR026960">
    <property type="entry name" value="RVT-Znf"/>
</dbReference>
<evidence type="ECO:0000313" key="2">
    <source>
        <dbReference type="EMBL" id="GEU89064.1"/>
    </source>
</evidence>
<dbReference type="SUPFAM" id="SSF56219">
    <property type="entry name" value="DNase I-like"/>
    <property type="match status" value="1"/>
</dbReference>
<dbReference type="EMBL" id="BKCJ010009880">
    <property type="protein sequence ID" value="GEU89064.1"/>
    <property type="molecule type" value="Genomic_DNA"/>
</dbReference>
<comment type="caution">
    <text evidence="2">The sequence shown here is derived from an EMBL/GenBank/DDBJ whole genome shotgun (WGS) entry which is preliminary data.</text>
</comment>
<dbReference type="InterPro" id="IPR036691">
    <property type="entry name" value="Endo/exonu/phosph_ase_sf"/>
</dbReference>
<dbReference type="Gene3D" id="3.30.420.10">
    <property type="entry name" value="Ribonuclease H-like superfamily/Ribonuclease H"/>
    <property type="match status" value="1"/>
</dbReference>
<dbReference type="Pfam" id="PF13966">
    <property type="entry name" value="zf-RVT"/>
    <property type="match status" value="1"/>
</dbReference>